<feature type="transmembrane region" description="Helical" evidence="1">
    <location>
        <begin position="97"/>
        <end position="116"/>
    </location>
</feature>
<protein>
    <recommendedName>
        <fullName evidence="4">Transmembrane protein</fullName>
    </recommendedName>
</protein>
<organism evidence="2 3">
    <name type="scientific">Spiroplasma alleghenense</name>
    <dbReference type="NCBI Taxonomy" id="216931"/>
    <lineage>
        <taxon>Bacteria</taxon>
        <taxon>Bacillati</taxon>
        <taxon>Mycoplasmatota</taxon>
        <taxon>Mollicutes</taxon>
        <taxon>Entomoplasmatales</taxon>
        <taxon>Spiroplasmataceae</taxon>
        <taxon>Spiroplasma</taxon>
    </lineage>
</organism>
<dbReference type="RefSeq" id="WP_115557688.1">
    <property type="nucleotide sequence ID" value="NZ_CP031376.1"/>
</dbReference>
<dbReference type="EMBL" id="CP031376">
    <property type="protein sequence ID" value="AXK50759.1"/>
    <property type="molecule type" value="Genomic_DNA"/>
</dbReference>
<accession>A0A345Z2D0</accession>
<keyword evidence="1" id="KW-1133">Transmembrane helix</keyword>
<evidence type="ECO:0000313" key="2">
    <source>
        <dbReference type="EMBL" id="AXK50759.1"/>
    </source>
</evidence>
<dbReference type="OrthoDB" id="389612at2"/>
<dbReference type="Proteomes" id="UP000254792">
    <property type="component" value="Chromosome"/>
</dbReference>
<keyword evidence="3" id="KW-1185">Reference proteome</keyword>
<dbReference type="AlphaFoldDB" id="A0A345Z2D0"/>
<feature type="transmembrane region" description="Helical" evidence="1">
    <location>
        <begin position="14"/>
        <end position="33"/>
    </location>
</feature>
<keyword evidence="1" id="KW-0472">Membrane</keyword>
<dbReference type="KEGG" id="salx:SALLE_v1c00830"/>
<evidence type="ECO:0000313" key="3">
    <source>
        <dbReference type="Proteomes" id="UP000254792"/>
    </source>
</evidence>
<proteinExistence type="predicted"/>
<gene>
    <name evidence="2" type="ORF">SALLE_v1c00830</name>
</gene>
<evidence type="ECO:0000256" key="1">
    <source>
        <dbReference type="SAM" id="Phobius"/>
    </source>
</evidence>
<feature type="transmembrane region" description="Helical" evidence="1">
    <location>
        <begin position="39"/>
        <end position="63"/>
    </location>
</feature>
<sequence length="200" mass="22771">MDIGKFRKITKKPVLWIGAINVIILLIALPVILTIELSLIMKITITSQFILDLVLINSVIGVLNFGKTPIALLYETHFDVEVDTDSAKSVEFKKSRYCYWITSILPIVTFFIIVSSTTMANNINFGEGFKVAWGPALILALINFTLLLLNFSLTVYLLNTNEEIIKTTLSWRKKFKEEMIKESKEITTEFETIEDVEDVE</sequence>
<reference evidence="2 3" key="1">
    <citation type="submission" date="2018-07" db="EMBL/GenBank/DDBJ databases">
        <title>Complete genome sequence of Spiroplasma alleghenense PLHS-1 (ATCC 51752).</title>
        <authorList>
            <person name="Chou L."/>
            <person name="Lee T.-Y."/>
            <person name="Tsai Y.-M."/>
            <person name="Kuo C.-H."/>
        </authorList>
    </citation>
    <scope>NUCLEOTIDE SEQUENCE [LARGE SCALE GENOMIC DNA]</scope>
    <source>
        <strain evidence="2 3">PLHS-1</strain>
    </source>
</reference>
<name>A0A345Z2D0_9MOLU</name>
<keyword evidence="1" id="KW-0812">Transmembrane</keyword>
<evidence type="ECO:0008006" key="4">
    <source>
        <dbReference type="Google" id="ProtNLM"/>
    </source>
</evidence>
<feature type="transmembrane region" description="Helical" evidence="1">
    <location>
        <begin position="136"/>
        <end position="158"/>
    </location>
</feature>